<feature type="region of interest" description="Disordered" evidence="1">
    <location>
        <begin position="199"/>
        <end position="218"/>
    </location>
</feature>
<protein>
    <submittedName>
        <fullName evidence="2">19343_t:CDS:1</fullName>
    </submittedName>
</protein>
<dbReference type="EMBL" id="CAMKVN010022405">
    <property type="protein sequence ID" value="CAI2199815.1"/>
    <property type="molecule type" value="Genomic_DNA"/>
</dbReference>
<dbReference type="AlphaFoldDB" id="A0A9W4TBT1"/>
<sequence>LLEINGNRRKVRIISDELSRELQRIIGEGSKPNFIDISKDNLRHKVRNENGVLVFPGDTICTQRPTNSMSDHLLAVGKYHEKVRETESARTRAIRQIEETIRKGNIDSTTLANAGGFLGESYVGARPSDCLHCSDPEEMVPERSDRINDFKDNQIALLQKIINKFNDYKNSVIKEIIKSAKTQEINDYQTNQLEEDIKNLVSANNQANEEERKKKEQE</sequence>
<reference evidence="2" key="1">
    <citation type="submission" date="2022-08" db="EMBL/GenBank/DDBJ databases">
        <authorList>
            <person name="Kallberg Y."/>
            <person name="Tangrot J."/>
            <person name="Rosling A."/>
        </authorList>
    </citation>
    <scope>NUCLEOTIDE SEQUENCE</scope>
    <source>
        <strain evidence="2">Wild A</strain>
    </source>
</reference>
<feature type="non-terminal residue" evidence="2">
    <location>
        <position position="218"/>
    </location>
</feature>
<organism evidence="2 3">
    <name type="scientific">Funneliformis geosporum</name>
    <dbReference type="NCBI Taxonomy" id="1117311"/>
    <lineage>
        <taxon>Eukaryota</taxon>
        <taxon>Fungi</taxon>
        <taxon>Fungi incertae sedis</taxon>
        <taxon>Mucoromycota</taxon>
        <taxon>Glomeromycotina</taxon>
        <taxon>Glomeromycetes</taxon>
        <taxon>Glomerales</taxon>
        <taxon>Glomeraceae</taxon>
        <taxon>Funneliformis</taxon>
    </lineage>
</organism>
<gene>
    <name evidence="2" type="ORF">FWILDA_LOCUS19261</name>
</gene>
<proteinExistence type="predicted"/>
<feature type="compositionally biased region" description="Basic and acidic residues" evidence="1">
    <location>
        <begin position="209"/>
        <end position="218"/>
    </location>
</feature>
<name>A0A9W4TBT1_9GLOM</name>
<evidence type="ECO:0000256" key="1">
    <source>
        <dbReference type="SAM" id="MobiDB-lite"/>
    </source>
</evidence>
<comment type="caution">
    <text evidence="2">The sequence shown here is derived from an EMBL/GenBank/DDBJ whole genome shotgun (WGS) entry which is preliminary data.</text>
</comment>
<evidence type="ECO:0000313" key="2">
    <source>
        <dbReference type="EMBL" id="CAI2199815.1"/>
    </source>
</evidence>
<dbReference type="Proteomes" id="UP001153678">
    <property type="component" value="Unassembled WGS sequence"/>
</dbReference>
<evidence type="ECO:0000313" key="3">
    <source>
        <dbReference type="Proteomes" id="UP001153678"/>
    </source>
</evidence>
<keyword evidence="3" id="KW-1185">Reference proteome</keyword>
<accession>A0A9W4TBT1</accession>
<feature type="non-terminal residue" evidence="2">
    <location>
        <position position="1"/>
    </location>
</feature>